<comment type="similarity">
    <text evidence="3">Belongs to the TRIAP1/MDM35 family.</text>
</comment>
<evidence type="ECO:0000256" key="8">
    <source>
        <dbReference type="ARBA" id="ARBA00023706"/>
    </source>
</evidence>
<evidence type="ECO:0000256" key="5">
    <source>
        <dbReference type="ARBA" id="ARBA00023157"/>
    </source>
</evidence>
<evidence type="ECO:0000256" key="1">
    <source>
        <dbReference type="ARBA" id="ARBA00004123"/>
    </source>
</evidence>
<evidence type="ECO:0000313" key="11">
    <source>
        <dbReference type="EMBL" id="KFD52471.1"/>
    </source>
</evidence>
<dbReference type="EMBL" id="KL367499">
    <property type="protein sequence ID" value="KFD68995.1"/>
    <property type="molecule type" value="Genomic_DNA"/>
</dbReference>
<dbReference type="GO" id="GO:0003712">
    <property type="term" value="F:transcription coregulator activity"/>
    <property type="evidence" value="ECO:0007669"/>
    <property type="project" value="InterPro"/>
</dbReference>
<dbReference type="InterPro" id="IPR007918">
    <property type="entry name" value="MDM35_apoptosis"/>
</dbReference>
<evidence type="ECO:0000256" key="6">
    <source>
        <dbReference type="ARBA" id="ARBA00023163"/>
    </source>
</evidence>
<evidence type="ECO:0000256" key="3">
    <source>
        <dbReference type="ARBA" id="ARBA00006196"/>
    </source>
</evidence>
<evidence type="ECO:0000256" key="10">
    <source>
        <dbReference type="SAM" id="MobiDB-lite"/>
    </source>
</evidence>
<evidence type="ECO:0000256" key="4">
    <source>
        <dbReference type="ARBA" id="ARBA00023015"/>
    </source>
</evidence>
<comment type="catalytic activity">
    <reaction evidence="8">
        <text>a 1,2-diacyl-sn-glycero-3-phosphate(in) = a 1,2-diacyl-sn-glycero-3-phosphate(out)</text>
        <dbReference type="Rhea" id="RHEA:36435"/>
        <dbReference type="ChEBI" id="CHEBI:58608"/>
    </reaction>
</comment>
<feature type="compositionally biased region" description="Polar residues" evidence="10">
    <location>
        <begin position="77"/>
        <end position="90"/>
    </location>
</feature>
<dbReference type="GO" id="GO:0006357">
    <property type="term" value="P:regulation of transcription by RNA polymerase II"/>
    <property type="evidence" value="ECO:0007669"/>
    <property type="project" value="InterPro"/>
</dbReference>
<evidence type="ECO:0000313" key="12">
    <source>
        <dbReference type="EMBL" id="KFD68995.1"/>
    </source>
</evidence>
<keyword evidence="6 9" id="KW-0804">Transcription</keyword>
<gene>
    <name evidence="9" type="primary">MED10</name>
    <name evidence="11" type="ORF">M513_06668</name>
    <name evidence="12" type="ORF">M514_06668</name>
</gene>
<dbReference type="Pfam" id="PF09748">
    <property type="entry name" value="Med10"/>
    <property type="match status" value="1"/>
</dbReference>
<dbReference type="GO" id="GO:0045332">
    <property type="term" value="P:phospholipid translocation"/>
    <property type="evidence" value="ECO:0007669"/>
    <property type="project" value="TreeGrafter"/>
</dbReference>
<organism evidence="11 13">
    <name type="scientific">Trichuris suis</name>
    <name type="common">pig whipworm</name>
    <dbReference type="NCBI Taxonomy" id="68888"/>
    <lineage>
        <taxon>Eukaryota</taxon>
        <taxon>Metazoa</taxon>
        <taxon>Ecdysozoa</taxon>
        <taxon>Nematoda</taxon>
        <taxon>Enoplea</taxon>
        <taxon>Dorylaimia</taxon>
        <taxon>Trichinellida</taxon>
        <taxon>Trichuridae</taxon>
        <taxon>Trichuris</taxon>
    </lineage>
</organism>
<comment type="function">
    <text evidence="9">Component of the Mediator complex, a coactivator involved in the regulated transcription of nearly all RNA polymerase II-dependent genes. Mediator functions as a bridge to convey information from gene-specific regulatory proteins to the basal RNA polymerase II transcription machinery. Mediator is recruited to promoters by direct interactions with regulatory proteins and serves as a scaffold for the assembly of a functional preinitiation complex with RNA polymerase II and the general transcription factors.</text>
</comment>
<reference evidence="11 13" key="1">
    <citation type="journal article" date="2014" name="Nat. Genet.">
        <title>Genome and transcriptome of the porcine whipworm Trichuris suis.</title>
        <authorList>
            <person name="Jex A.R."/>
            <person name="Nejsum P."/>
            <person name="Schwarz E.M."/>
            <person name="Hu L."/>
            <person name="Young N.D."/>
            <person name="Hall R.S."/>
            <person name="Korhonen P.K."/>
            <person name="Liao S."/>
            <person name="Thamsborg S."/>
            <person name="Xia J."/>
            <person name="Xu P."/>
            <person name="Wang S."/>
            <person name="Scheerlinck J.P."/>
            <person name="Hofmann A."/>
            <person name="Sternberg P.W."/>
            <person name="Wang J."/>
            <person name="Gasser R.B."/>
        </authorList>
    </citation>
    <scope>NUCLEOTIDE SEQUENCE [LARGE SCALE GENOMIC DNA]</scope>
    <source>
        <strain evidence="12">DCEP-RM93F</strain>
        <strain evidence="11">DCEP-RM93M</strain>
    </source>
</reference>
<evidence type="ECO:0000313" key="13">
    <source>
        <dbReference type="Proteomes" id="UP000030764"/>
    </source>
</evidence>
<comment type="subcellular location">
    <subcellularLocation>
        <location evidence="1 9">Nucleus</location>
    </subcellularLocation>
</comment>
<dbReference type="Proteomes" id="UP000030764">
    <property type="component" value="Unassembled WGS sequence"/>
</dbReference>
<dbReference type="GO" id="GO:0005758">
    <property type="term" value="C:mitochondrial intermembrane space"/>
    <property type="evidence" value="ECO:0007669"/>
    <property type="project" value="TreeGrafter"/>
</dbReference>
<evidence type="ECO:0000256" key="9">
    <source>
        <dbReference type="RuleBase" id="RU364146"/>
    </source>
</evidence>
<name>A0A085M5H5_9BILA</name>
<comment type="similarity">
    <text evidence="2 9">Belongs to the Mediator complex subunit 10 family.</text>
</comment>
<keyword evidence="7 9" id="KW-0539">Nucleus</keyword>
<dbReference type="GO" id="GO:0016592">
    <property type="term" value="C:mediator complex"/>
    <property type="evidence" value="ECO:0007669"/>
    <property type="project" value="InterPro"/>
</dbReference>
<keyword evidence="9" id="KW-0010">Activator</keyword>
<dbReference type="EMBL" id="KL363227">
    <property type="protein sequence ID" value="KFD52471.1"/>
    <property type="molecule type" value="Genomic_DNA"/>
</dbReference>
<dbReference type="PANTHER" id="PTHR46403:SF1">
    <property type="entry name" value="TP53-REGULATED INHIBITOR OF APOPTOSIS 1"/>
    <property type="match status" value="1"/>
</dbReference>
<keyword evidence="13" id="KW-1185">Reference proteome</keyword>
<keyword evidence="4 9" id="KW-0805">Transcription regulation</keyword>
<dbReference type="Pfam" id="PF05254">
    <property type="entry name" value="UPF0203"/>
    <property type="match status" value="1"/>
</dbReference>
<accession>A0A085M5H5</accession>
<dbReference type="GO" id="GO:0005829">
    <property type="term" value="C:cytosol"/>
    <property type="evidence" value="ECO:0007669"/>
    <property type="project" value="TreeGrafter"/>
</dbReference>
<dbReference type="AlphaFoldDB" id="A0A085M5H5"/>
<dbReference type="PANTHER" id="PTHR46403">
    <property type="entry name" value="TP53-REGULATED INHIBITOR OF APOPTOSIS 1"/>
    <property type="match status" value="1"/>
</dbReference>
<dbReference type="InterPro" id="IPR019145">
    <property type="entry name" value="Mediator_Med10"/>
</dbReference>
<protein>
    <recommendedName>
        <fullName evidence="9">Mediator of RNA polymerase II transcription subunit 10</fullName>
    </recommendedName>
    <alternativeName>
        <fullName evidence="9">Mediator complex subunit 10</fullName>
    </alternativeName>
</protein>
<dbReference type="GO" id="GO:1990050">
    <property type="term" value="F:phosphatidic acid transfer activity"/>
    <property type="evidence" value="ECO:0007669"/>
    <property type="project" value="TreeGrafter"/>
</dbReference>
<keyword evidence="5" id="KW-1015">Disulfide bond</keyword>
<feature type="region of interest" description="Disordered" evidence="10">
    <location>
        <begin position="70"/>
        <end position="92"/>
    </location>
</feature>
<comment type="subunit">
    <text evidence="9">Component of the Mediator complex.</text>
</comment>
<evidence type="ECO:0000256" key="7">
    <source>
        <dbReference type="ARBA" id="ARBA00023242"/>
    </source>
</evidence>
<dbReference type="Proteomes" id="UP000030758">
    <property type="component" value="Unassembled WGS sequence"/>
</dbReference>
<sequence>MERMNSISPKCNELKHKYDACFNEWFAERFLKGDSEDVCQPIFQLYQECIKKALAEQNVDCSEIDRHIIGSDKDKGNSNSMEPSEQSGSSAARFDNLEQSLEALIENTRQLCMVASDFQASSQSVLNQKLQAITSGLQDLDSKKSKFHDVKVPIELLEYVDSGKNPQLYTRDCIERTVAKNKELNSKIDQYKKFRCMLLSELTEEFPKETIQYRTIREYPSRP</sequence>
<dbReference type="PROSITE" id="PS51808">
    <property type="entry name" value="CHCH"/>
    <property type="match status" value="1"/>
</dbReference>
<evidence type="ECO:0000256" key="2">
    <source>
        <dbReference type="ARBA" id="ARBA00005389"/>
    </source>
</evidence>
<proteinExistence type="inferred from homology"/>